<reference evidence="6" key="2">
    <citation type="submission" date="2021-04" db="EMBL/GenBank/DDBJ databases">
        <authorList>
            <person name="Dong X."/>
        </authorList>
    </citation>
    <scope>NUCLEOTIDE SEQUENCE</scope>
    <source>
        <strain evidence="6">ZWT</strain>
    </source>
</reference>
<evidence type="ECO:0000256" key="1">
    <source>
        <dbReference type="ARBA" id="ARBA00005417"/>
    </source>
</evidence>
<reference evidence="6" key="1">
    <citation type="journal article" date="2021" name="mSystems">
        <title>Bacteria and Archaea Synergistically Convert Glycine Betaine to Biogenic Methane in the Formosa Cold Seep of the South China Sea.</title>
        <authorList>
            <person name="Li L."/>
            <person name="Zhang W."/>
            <person name="Zhang S."/>
            <person name="Song L."/>
            <person name="Sun Q."/>
            <person name="Zhang H."/>
            <person name="Xiang H."/>
            <person name="Dong X."/>
        </authorList>
    </citation>
    <scope>NUCLEOTIDE SEQUENCE</scope>
    <source>
        <strain evidence="6">ZWT</strain>
    </source>
</reference>
<evidence type="ECO:0000256" key="2">
    <source>
        <dbReference type="ARBA" id="ARBA00022448"/>
    </source>
</evidence>
<sequence>MEVVKVKDLSKIYIEGYTKVMALRGVNLSVKEKEFIAIVGPSGSGKSTLLNLIGGLDKPYEGRVIVNNKDIYKMSDEELTIFRRREIGYIFQFYNLIPSITVKDNILLPLELDNREVDSKYLDEIVSFMNIKEMLNFYPSSLSGGQKQRVAIARALITKPSIILADEPTGNLDTKTAKDVINLMKLSVLKYHQTLIMITHDPTIAAHADRTINLVDGRIIGGN</sequence>
<dbReference type="EMBL" id="JAGSOJ010000005">
    <property type="protein sequence ID" value="MCM1992318.1"/>
    <property type="molecule type" value="Genomic_DNA"/>
</dbReference>
<keyword evidence="2" id="KW-0813">Transport</keyword>
<dbReference type="Pfam" id="PF00005">
    <property type="entry name" value="ABC_tran"/>
    <property type="match status" value="1"/>
</dbReference>
<dbReference type="GO" id="GO:0005524">
    <property type="term" value="F:ATP binding"/>
    <property type="evidence" value="ECO:0007669"/>
    <property type="project" value="UniProtKB-KW"/>
</dbReference>
<feature type="domain" description="ABC transporter" evidence="5">
    <location>
        <begin position="4"/>
        <end position="223"/>
    </location>
</feature>
<keyword evidence="7" id="KW-1185">Reference proteome</keyword>
<dbReference type="SMART" id="SM00382">
    <property type="entry name" value="AAA"/>
    <property type="match status" value="1"/>
</dbReference>
<dbReference type="RefSeq" id="WP_250861475.1">
    <property type="nucleotide sequence ID" value="NZ_JAGSOJ010000005.1"/>
</dbReference>
<name>A0A9J6P8G6_9CLOT</name>
<gene>
    <name evidence="6" type="ORF">KDK92_21550</name>
</gene>
<protein>
    <submittedName>
        <fullName evidence="6">ABC transporter ATP-binding protein</fullName>
    </submittedName>
</protein>
<dbReference type="CDD" id="cd03255">
    <property type="entry name" value="ABC_MJ0796_LolCDE_FtsE"/>
    <property type="match status" value="1"/>
</dbReference>
<evidence type="ECO:0000259" key="5">
    <source>
        <dbReference type="PROSITE" id="PS50893"/>
    </source>
</evidence>
<keyword evidence="3" id="KW-0547">Nucleotide-binding</keyword>
<accession>A0A9J6P8G6</accession>
<dbReference type="Proteomes" id="UP001056429">
    <property type="component" value="Unassembled WGS sequence"/>
</dbReference>
<dbReference type="PROSITE" id="PS00211">
    <property type="entry name" value="ABC_TRANSPORTER_1"/>
    <property type="match status" value="1"/>
</dbReference>
<dbReference type="PANTHER" id="PTHR42798:SF6">
    <property type="entry name" value="CELL DIVISION ATP-BINDING PROTEIN FTSE"/>
    <property type="match status" value="1"/>
</dbReference>
<dbReference type="GO" id="GO:0022857">
    <property type="term" value="F:transmembrane transporter activity"/>
    <property type="evidence" value="ECO:0007669"/>
    <property type="project" value="UniProtKB-ARBA"/>
</dbReference>
<proteinExistence type="inferred from homology"/>
<dbReference type="FunFam" id="3.40.50.300:FF:000032">
    <property type="entry name" value="Export ABC transporter ATP-binding protein"/>
    <property type="match status" value="1"/>
</dbReference>
<dbReference type="InterPro" id="IPR017911">
    <property type="entry name" value="MacB-like_ATP-bd"/>
</dbReference>
<dbReference type="GO" id="GO:0016887">
    <property type="term" value="F:ATP hydrolysis activity"/>
    <property type="evidence" value="ECO:0007669"/>
    <property type="project" value="InterPro"/>
</dbReference>
<comment type="caution">
    <text evidence="6">The sequence shown here is derived from an EMBL/GenBank/DDBJ whole genome shotgun (WGS) entry which is preliminary data.</text>
</comment>
<dbReference type="PROSITE" id="PS50893">
    <property type="entry name" value="ABC_TRANSPORTER_2"/>
    <property type="match status" value="1"/>
</dbReference>
<evidence type="ECO:0000256" key="4">
    <source>
        <dbReference type="ARBA" id="ARBA00022840"/>
    </source>
</evidence>
<comment type="similarity">
    <text evidence="1">Belongs to the ABC transporter superfamily.</text>
</comment>
<evidence type="ECO:0000313" key="7">
    <source>
        <dbReference type="Proteomes" id="UP001056429"/>
    </source>
</evidence>
<dbReference type="GO" id="GO:0098796">
    <property type="term" value="C:membrane protein complex"/>
    <property type="evidence" value="ECO:0007669"/>
    <property type="project" value="UniProtKB-ARBA"/>
</dbReference>
<dbReference type="InterPro" id="IPR003593">
    <property type="entry name" value="AAA+_ATPase"/>
</dbReference>
<dbReference type="PANTHER" id="PTHR42798">
    <property type="entry name" value="LIPOPROTEIN-RELEASING SYSTEM ATP-BINDING PROTEIN LOLD"/>
    <property type="match status" value="1"/>
</dbReference>
<dbReference type="InterPro" id="IPR003439">
    <property type="entry name" value="ABC_transporter-like_ATP-bd"/>
</dbReference>
<dbReference type="Gene3D" id="3.40.50.300">
    <property type="entry name" value="P-loop containing nucleotide triphosphate hydrolases"/>
    <property type="match status" value="1"/>
</dbReference>
<evidence type="ECO:0000313" key="6">
    <source>
        <dbReference type="EMBL" id="MCM1992318.1"/>
    </source>
</evidence>
<dbReference type="InterPro" id="IPR027417">
    <property type="entry name" value="P-loop_NTPase"/>
</dbReference>
<dbReference type="InterPro" id="IPR017871">
    <property type="entry name" value="ABC_transporter-like_CS"/>
</dbReference>
<keyword evidence="4 6" id="KW-0067">ATP-binding</keyword>
<organism evidence="6 7">
    <name type="scientific">Oceanirhabdus seepicola</name>
    <dbReference type="NCBI Taxonomy" id="2828781"/>
    <lineage>
        <taxon>Bacteria</taxon>
        <taxon>Bacillati</taxon>
        <taxon>Bacillota</taxon>
        <taxon>Clostridia</taxon>
        <taxon>Eubacteriales</taxon>
        <taxon>Clostridiaceae</taxon>
        <taxon>Oceanirhabdus</taxon>
    </lineage>
</organism>
<dbReference type="SUPFAM" id="SSF52540">
    <property type="entry name" value="P-loop containing nucleoside triphosphate hydrolases"/>
    <property type="match status" value="1"/>
</dbReference>
<dbReference type="AlphaFoldDB" id="A0A9J6P8G6"/>
<evidence type="ECO:0000256" key="3">
    <source>
        <dbReference type="ARBA" id="ARBA00022741"/>
    </source>
</evidence>